<comment type="caution">
    <text evidence="1">The sequence shown here is derived from an EMBL/GenBank/DDBJ whole genome shotgun (WGS) entry which is preliminary data.</text>
</comment>
<dbReference type="RefSeq" id="WP_147759179.1">
    <property type="nucleotide sequence ID" value="NZ_SAXT01000009.1"/>
</dbReference>
<protein>
    <submittedName>
        <fullName evidence="1">DUF523 domain-containing protein</fullName>
    </submittedName>
</protein>
<sequence length="170" mass="19717">MNRSKKIAIISHCIINQNSVVKGEYNDINIFFPFIKKLFEENIGILQLPCPETEYYGLRRWGHVKEQFDNCGYRKYLEKIVNSFVDIIKEYINNGYEIVGIYGIAGSPSCGVNLTCSANWEGEISLYKDKEDIVSRVKMINESGIFMEIFKSILDKNKINIPFYDIDDFI</sequence>
<name>A0A5C8CD82_9SPIR</name>
<gene>
    <name evidence="1" type="ORF">EPJ80_12035</name>
</gene>
<organism evidence="1 2">
    <name type="scientific">Brachyspira aalborgi</name>
    <dbReference type="NCBI Taxonomy" id="29522"/>
    <lineage>
        <taxon>Bacteria</taxon>
        <taxon>Pseudomonadati</taxon>
        <taxon>Spirochaetota</taxon>
        <taxon>Spirochaetia</taxon>
        <taxon>Brachyspirales</taxon>
        <taxon>Brachyspiraceae</taxon>
        <taxon>Brachyspira</taxon>
    </lineage>
</organism>
<dbReference type="Proteomes" id="UP000325116">
    <property type="component" value="Unassembled WGS sequence"/>
</dbReference>
<accession>A0A5C8CD82</accession>
<evidence type="ECO:0000313" key="2">
    <source>
        <dbReference type="Proteomes" id="UP000325116"/>
    </source>
</evidence>
<evidence type="ECO:0000313" key="1">
    <source>
        <dbReference type="EMBL" id="TXJ10868.1"/>
    </source>
</evidence>
<dbReference type="EMBL" id="SAXT01000009">
    <property type="protein sequence ID" value="TXJ10868.1"/>
    <property type="molecule type" value="Genomic_DNA"/>
</dbReference>
<proteinExistence type="predicted"/>
<dbReference type="InterPro" id="IPR054648">
    <property type="entry name" value="TudS-rel"/>
</dbReference>
<dbReference type="AlphaFoldDB" id="A0A5C8CD82"/>
<dbReference type="NCBIfam" id="NF045597">
    <property type="entry name" value="TudS_rel_CD3072"/>
    <property type="match status" value="1"/>
</dbReference>
<reference evidence="1 2" key="1">
    <citation type="journal article" date="1992" name="Lakartidningen">
        <title>[Penicillin V and not amoxicillin is the first choice preparation in acute otitis].</title>
        <authorList>
            <person name="Kamme C."/>
            <person name="Lundgren K."/>
            <person name="Prellner K."/>
        </authorList>
    </citation>
    <scope>NUCLEOTIDE SEQUENCE [LARGE SCALE GENOMIC DNA]</scope>
    <source>
        <strain evidence="1 2">W1</strain>
    </source>
</reference>